<keyword evidence="11" id="KW-0269">Exonuclease</keyword>
<keyword evidence="11" id="KW-0255">Endonuclease</keyword>
<evidence type="ECO:0000256" key="3">
    <source>
        <dbReference type="ARBA" id="ARBA00022722"/>
    </source>
</evidence>
<keyword evidence="7" id="KW-0460">Magnesium</keyword>
<reference evidence="11 12" key="1">
    <citation type="submission" date="2019-02" db="EMBL/GenBank/DDBJ databases">
        <title>Deep-cultivation of Planctomycetes and their phenomic and genomic characterization uncovers novel biology.</title>
        <authorList>
            <person name="Wiegand S."/>
            <person name="Jogler M."/>
            <person name="Boedeker C."/>
            <person name="Pinto D."/>
            <person name="Vollmers J."/>
            <person name="Rivas-Marin E."/>
            <person name="Kohn T."/>
            <person name="Peeters S.H."/>
            <person name="Heuer A."/>
            <person name="Rast P."/>
            <person name="Oberbeckmann S."/>
            <person name="Bunk B."/>
            <person name="Jeske O."/>
            <person name="Meyerdierks A."/>
            <person name="Storesund J.E."/>
            <person name="Kallscheuer N."/>
            <person name="Luecker S."/>
            <person name="Lage O.M."/>
            <person name="Pohl T."/>
            <person name="Merkel B.J."/>
            <person name="Hornburger P."/>
            <person name="Mueller R.-W."/>
            <person name="Bruemmer F."/>
            <person name="Labrenz M."/>
            <person name="Spormann A.M."/>
            <person name="Op den Camp H."/>
            <person name="Overmann J."/>
            <person name="Amann R."/>
            <person name="Jetten M.S.M."/>
            <person name="Mascher T."/>
            <person name="Medema M.H."/>
            <person name="Devos D.P."/>
            <person name="Kaster A.-K."/>
            <person name="Ovreas L."/>
            <person name="Rohde M."/>
            <person name="Galperin M.Y."/>
            <person name="Jogler C."/>
        </authorList>
    </citation>
    <scope>NUCLEOTIDE SEQUENCE [LARGE SCALE GENOMIC DNA]</scope>
    <source>
        <strain evidence="11 12">SV_7m_r</strain>
    </source>
</reference>
<organism evidence="11 12">
    <name type="scientific">Stieleria bergensis</name>
    <dbReference type="NCBI Taxonomy" id="2528025"/>
    <lineage>
        <taxon>Bacteria</taxon>
        <taxon>Pseudomonadati</taxon>
        <taxon>Planctomycetota</taxon>
        <taxon>Planctomycetia</taxon>
        <taxon>Pirellulales</taxon>
        <taxon>Pirellulaceae</taxon>
        <taxon>Stieleria</taxon>
    </lineage>
</organism>
<feature type="chain" id="PRO_5022010984" evidence="9">
    <location>
        <begin position="26"/>
        <end position="299"/>
    </location>
</feature>
<dbReference type="GO" id="GO:0004519">
    <property type="term" value="F:endonuclease activity"/>
    <property type="evidence" value="ECO:0007669"/>
    <property type="project" value="UniProtKB-KW"/>
</dbReference>
<dbReference type="GO" id="GO:0046872">
    <property type="term" value="F:metal ion binding"/>
    <property type="evidence" value="ECO:0007669"/>
    <property type="project" value="UniProtKB-KW"/>
</dbReference>
<dbReference type="EMBL" id="CP036272">
    <property type="protein sequence ID" value="QDT62688.1"/>
    <property type="molecule type" value="Genomic_DNA"/>
</dbReference>
<evidence type="ECO:0000256" key="4">
    <source>
        <dbReference type="ARBA" id="ARBA00022723"/>
    </source>
</evidence>
<keyword evidence="6" id="KW-0378">Hydrolase</keyword>
<sequence length="299" mass="33989" precursor="true">MITAYRHLIILVFLCLTLTAQHSQAVENESAHLRLITYNVWYGFSKVPDRKPAYLTWMKQQAPDIVSLQELNGYTEERLAKDAAAWQHPHSALLKTKGFSTGITSRYPIEEIQRTLTGFHHGLLRVKIRGLYVYVIHLHPSNWETRLGETELILKDVASLPEGSHVILAGDFNTFSSDDAKYYQHGKLEPFFNQRDQKYGEKNLRRGKLDFSVIEHYKAAGFVDLENSQRGPDFAFTGSFPTKIEKPGDHGSARRLDYVFAKPPLAKHVSRAQVVASETTWILSDHLPVIVDFATLPAE</sequence>
<feature type="signal peptide" evidence="9">
    <location>
        <begin position="1"/>
        <end position="25"/>
    </location>
</feature>
<evidence type="ECO:0000256" key="7">
    <source>
        <dbReference type="ARBA" id="ARBA00022842"/>
    </source>
</evidence>
<keyword evidence="8" id="KW-0234">DNA repair</keyword>
<dbReference type="Gene3D" id="3.60.10.10">
    <property type="entry name" value="Endonuclease/exonuclease/phosphatase"/>
    <property type="match status" value="1"/>
</dbReference>
<gene>
    <name evidence="11" type="ORF">SV7mr_52380</name>
</gene>
<dbReference type="SUPFAM" id="SSF56219">
    <property type="entry name" value="DNase I-like"/>
    <property type="match status" value="1"/>
</dbReference>
<dbReference type="GO" id="GO:0004527">
    <property type="term" value="F:exonuclease activity"/>
    <property type="evidence" value="ECO:0007669"/>
    <property type="project" value="UniProtKB-KW"/>
</dbReference>
<evidence type="ECO:0000259" key="10">
    <source>
        <dbReference type="Pfam" id="PF03372"/>
    </source>
</evidence>
<feature type="domain" description="Endonuclease/exonuclease/phosphatase" evidence="10">
    <location>
        <begin position="36"/>
        <end position="286"/>
    </location>
</feature>
<dbReference type="GO" id="GO:0006281">
    <property type="term" value="P:DNA repair"/>
    <property type="evidence" value="ECO:0007669"/>
    <property type="project" value="UniProtKB-KW"/>
</dbReference>
<keyword evidence="5" id="KW-0227">DNA damage</keyword>
<keyword evidence="9" id="KW-0732">Signal</keyword>
<keyword evidence="4" id="KW-0479">Metal-binding</keyword>
<keyword evidence="12" id="KW-1185">Reference proteome</keyword>
<evidence type="ECO:0000256" key="9">
    <source>
        <dbReference type="SAM" id="SignalP"/>
    </source>
</evidence>
<evidence type="ECO:0000256" key="1">
    <source>
        <dbReference type="ARBA" id="ARBA00001936"/>
    </source>
</evidence>
<evidence type="ECO:0000256" key="2">
    <source>
        <dbReference type="ARBA" id="ARBA00001946"/>
    </source>
</evidence>
<dbReference type="Pfam" id="PF03372">
    <property type="entry name" value="Exo_endo_phos"/>
    <property type="match status" value="1"/>
</dbReference>
<dbReference type="AlphaFoldDB" id="A0A517T2T6"/>
<evidence type="ECO:0000256" key="6">
    <source>
        <dbReference type="ARBA" id="ARBA00022801"/>
    </source>
</evidence>
<dbReference type="Proteomes" id="UP000315003">
    <property type="component" value="Chromosome"/>
</dbReference>
<accession>A0A517T2T6</accession>
<dbReference type="PANTHER" id="PTHR15822:SF4">
    <property type="entry name" value="TYROSYL-DNA PHOSPHODIESTERASE 2"/>
    <property type="match status" value="1"/>
</dbReference>
<dbReference type="InterPro" id="IPR051547">
    <property type="entry name" value="TDP2-like"/>
</dbReference>
<dbReference type="RefSeq" id="WP_145277607.1">
    <property type="nucleotide sequence ID" value="NZ_CP036272.1"/>
</dbReference>
<proteinExistence type="predicted"/>
<keyword evidence="3" id="KW-0540">Nuclease</keyword>
<protein>
    <submittedName>
        <fullName evidence="11">Endonuclease/Exonuclease/phosphatase family protein</fullName>
    </submittedName>
</protein>
<evidence type="ECO:0000313" key="12">
    <source>
        <dbReference type="Proteomes" id="UP000315003"/>
    </source>
</evidence>
<comment type="cofactor">
    <cofactor evidence="1">
        <name>Mn(2+)</name>
        <dbReference type="ChEBI" id="CHEBI:29035"/>
    </cofactor>
</comment>
<comment type="cofactor">
    <cofactor evidence="2">
        <name>Mg(2+)</name>
        <dbReference type="ChEBI" id="CHEBI:18420"/>
    </cofactor>
</comment>
<evidence type="ECO:0000313" key="11">
    <source>
        <dbReference type="EMBL" id="QDT62688.1"/>
    </source>
</evidence>
<name>A0A517T2T6_9BACT</name>
<dbReference type="InterPro" id="IPR005135">
    <property type="entry name" value="Endo/exonuclease/phosphatase"/>
</dbReference>
<dbReference type="PANTHER" id="PTHR15822">
    <property type="entry name" value="TRAF AND TNF RECEPTOR-ASSOCIATED PROTEIN"/>
    <property type="match status" value="1"/>
</dbReference>
<dbReference type="InterPro" id="IPR036691">
    <property type="entry name" value="Endo/exonu/phosph_ase_sf"/>
</dbReference>
<dbReference type="OrthoDB" id="9812856at2"/>
<evidence type="ECO:0000256" key="5">
    <source>
        <dbReference type="ARBA" id="ARBA00022763"/>
    </source>
</evidence>
<evidence type="ECO:0000256" key="8">
    <source>
        <dbReference type="ARBA" id="ARBA00023204"/>
    </source>
</evidence>